<gene>
    <name evidence="6" type="ORF">SAMN04488044_2673</name>
</gene>
<evidence type="ECO:0000313" key="7">
    <source>
        <dbReference type="Proteomes" id="UP000184211"/>
    </source>
</evidence>
<dbReference type="Gene3D" id="1.10.10.10">
    <property type="entry name" value="Winged helix-like DNA-binding domain superfamily/Winged helix DNA-binding domain"/>
    <property type="match status" value="1"/>
</dbReference>
<dbReference type="GO" id="GO:0005829">
    <property type="term" value="C:cytosol"/>
    <property type="evidence" value="ECO:0007669"/>
    <property type="project" value="TreeGrafter"/>
</dbReference>
<dbReference type="PRINTS" id="PR00033">
    <property type="entry name" value="HTHASNC"/>
</dbReference>
<dbReference type="PROSITE" id="PS00519">
    <property type="entry name" value="HTH_ASNC_1"/>
    <property type="match status" value="1"/>
</dbReference>
<dbReference type="PROSITE" id="PS50956">
    <property type="entry name" value="HTH_ASNC_2"/>
    <property type="match status" value="1"/>
</dbReference>
<feature type="domain" description="HTH asnC-type" evidence="5">
    <location>
        <begin position="8"/>
        <end position="69"/>
    </location>
</feature>
<dbReference type="EMBL" id="FQWM01000006">
    <property type="protein sequence ID" value="SHH53137.1"/>
    <property type="molecule type" value="Genomic_DNA"/>
</dbReference>
<evidence type="ECO:0000256" key="4">
    <source>
        <dbReference type="ARBA" id="ARBA00023163"/>
    </source>
</evidence>
<dbReference type="Gene3D" id="3.30.70.920">
    <property type="match status" value="1"/>
</dbReference>
<dbReference type="InterPro" id="IPR011008">
    <property type="entry name" value="Dimeric_a/b-barrel"/>
</dbReference>
<dbReference type="GO" id="GO:0043565">
    <property type="term" value="F:sequence-specific DNA binding"/>
    <property type="evidence" value="ECO:0007669"/>
    <property type="project" value="InterPro"/>
</dbReference>
<keyword evidence="2" id="KW-0238">DNA-binding</keyword>
<dbReference type="OrthoDB" id="9802341at2"/>
<keyword evidence="1" id="KW-0805">Transcription regulation</keyword>
<reference evidence="7" key="1">
    <citation type="submission" date="2016-11" db="EMBL/GenBank/DDBJ databases">
        <authorList>
            <person name="Varghese N."/>
            <person name="Submissions S."/>
        </authorList>
    </citation>
    <scope>NUCLEOTIDE SEQUENCE [LARGE SCALE GENOMIC DNA]</scope>
    <source>
        <strain evidence="7">DSM 28223</strain>
    </source>
</reference>
<dbReference type="InterPro" id="IPR036388">
    <property type="entry name" value="WH-like_DNA-bd_sf"/>
</dbReference>
<dbReference type="InterPro" id="IPR011991">
    <property type="entry name" value="ArsR-like_HTH"/>
</dbReference>
<proteinExistence type="predicted"/>
<dbReference type="PANTHER" id="PTHR30154">
    <property type="entry name" value="LEUCINE-RESPONSIVE REGULATORY PROTEIN"/>
    <property type="match status" value="1"/>
</dbReference>
<evidence type="ECO:0000256" key="3">
    <source>
        <dbReference type="ARBA" id="ARBA00023159"/>
    </source>
</evidence>
<dbReference type="RefSeq" id="WP_072793727.1">
    <property type="nucleotide sequence ID" value="NZ_FQWM01000006.1"/>
</dbReference>
<organism evidence="6 7">
    <name type="scientific">Cognatishimia maritima</name>
    <dbReference type="NCBI Taxonomy" id="870908"/>
    <lineage>
        <taxon>Bacteria</taxon>
        <taxon>Pseudomonadati</taxon>
        <taxon>Pseudomonadota</taxon>
        <taxon>Alphaproteobacteria</taxon>
        <taxon>Rhodobacterales</taxon>
        <taxon>Paracoccaceae</taxon>
        <taxon>Cognatishimia</taxon>
    </lineage>
</organism>
<protein>
    <submittedName>
        <fullName evidence="6">Transcriptional regulator, AsnC family</fullName>
    </submittedName>
</protein>
<dbReference type="SMART" id="SM00344">
    <property type="entry name" value="HTH_ASNC"/>
    <property type="match status" value="1"/>
</dbReference>
<evidence type="ECO:0000256" key="2">
    <source>
        <dbReference type="ARBA" id="ARBA00023125"/>
    </source>
</evidence>
<accession>A0A1M5TQT8</accession>
<keyword evidence="7" id="KW-1185">Reference proteome</keyword>
<dbReference type="Pfam" id="PF13412">
    <property type="entry name" value="HTH_24"/>
    <property type="match status" value="1"/>
</dbReference>
<keyword evidence="4" id="KW-0804">Transcription</keyword>
<sequence>MQSDQIELDRHDRRILDALAKDGRMSITDLAKEIGLSKSPTQARLRRLEAEGVIAGYRAMLDPVRLGLDHVAFVEVKLDDTREAALKAFNKAVVQMPEVEQAHMMASNFDYLLKVRTTNMSAYRTVLGEKISALPHVSSTSTFVVMEAVKEFGLGDVT</sequence>
<evidence type="ECO:0000259" key="5">
    <source>
        <dbReference type="PROSITE" id="PS50956"/>
    </source>
</evidence>
<dbReference type="InterPro" id="IPR000485">
    <property type="entry name" value="AsnC-type_HTH_dom"/>
</dbReference>
<dbReference type="GO" id="GO:0043200">
    <property type="term" value="P:response to amino acid"/>
    <property type="evidence" value="ECO:0007669"/>
    <property type="project" value="TreeGrafter"/>
</dbReference>
<keyword evidence="3" id="KW-0010">Activator</keyword>
<dbReference type="InterPro" id="IPR019887">
    <property type="entry name" value="Tscrpt_reg_AsnC/Lrp_C"/>
</dbReference>
<dbReference type="PANTHER" id="PTHR30154:SF0">
    <property type="entry name" value="LEUCINE-RESPONSIVE REGULATORY PROTEIN"/>
    <property type="match status" value="1"/>
</dbReference>
<dbReference type="InterPro" id="IPR036390">
    <property type="entry name" value="WH_DNA-bd_sf"/>
</dbReference>
<name>A0A1M5TQT8_9RHOB</name>
<dbReference type="InterPro" id="IPR019885">
    <property type="entry name" value="Tscrpt_reg_HTH_AsnC-type_CS"/>
</dbReference>
<dbReference type="Proteomes" id="UP000184211">
    <property type="component" value="Unassembled WGS sequence"/>
</dbReference>
<dbReference type="SUPFAM" id="SSF46785">
    <property type="entry name" value="Winged helix' DNA-binding domain"/>
    <property type="match status" value="1"/>
</dbReference>
<dbReference type="STRING" id="870908.SAMN04488044_2673"/>
<evidence type="ECO:0000256" key="1">
    <source>
        <dbReference type="ARBA" id="ARBA00023015"/>
    </source>
</evidence>
<dbReference type="GO" id="GO:0006355">
    <property type="term" value="P:regulation of DNA-templated transcription"/>
    <property type="evidence" value="ECO:0007669"/>
    <property type="project" value="UniProtKB-ARBA"/>
</dbReference>
<dbReference type="InterPro" id="IPR019888">
    <property type="entry name" value="Tscrpt_reg_AsnC-like"/>
</dbReference>
<dbReference type="SUPFAM" id="SSF54909">
    <property type="entry name" value="Dimeric alpha+beta barrel"/>
    <property type="match status" value="1"/>
</dbReference>
<dbReference type="CDD" id="cd00090">
    <property type="entry name" value="HTH_ARSR"/>
    <property type="match status" value="1"/>
</dbReference>
<evidence type="ECO:0000313" key="6">
    <source>
        <dbReference type="EMBL" id="SHH53137.1"/>
    </source>
</evidence>
<dbReference type="Pfam" id="PF01037">
    <property type="entry name" value="AsnC_trans_reg"/>
    <property type="match status" value="1"/>
</dbReference>
<dbReference type="AlphaFoldDB" id="A0A1M5TQT8"/>